<evidence type="ECO:0008006" key="3">
    <source>
        <dbReference type="Google" id="ProtNLM"/>
    </source>
</evidence>
<dbReference type="AlphaFoldDB" id="A0ABD2XCW0"/>
<reference evidence="1 2" key="1">
    <citation type="journal article" date="2024" name="bioRxiv">
        <title>A reference genome for Trichogramma kaykai: A tiny desert-dwelling parasitoid wasp with competing sex-ratio distorters.</title>
        <authorList>
            <person name="Culotta J."/>
            <person name="Lindsey A.R."/>
        </authorList>
    </citation>
    <scope>NUCLEOTIDE SEQUENCE [LARGE SCALE GENOMIC DNA]</scope>
    <source>
        <strain evidence="1 2">KSX58</strain>
    </source>
</reference>
<protein>
    <recommendedName>
        <fullName evidence="3">Secreted protein</fullName>
    </recommendedName>
</protein>
<evidence type="ECO:0000313" key="1">
    <source>
        <dbReference type="EMBL" id="KAL3402948.1"/>
    </source>
</evidence>
<organism evidence="1 2">
    <name type="scientific">Trichogramma kaykai</name>
    <dbReference type="NCBI Taxonomy" id="54128"/>
    <lineage>
        <taxon>Eukaryota</taxon>
        <taxon>Metazoa</taxon>
        <taxon>Ecdysozoa</taxon>
        <taxon>Arthropoda</taxon>
        <taxon>Hexapoda</taxon>
        <taxon>Insecta</taxon>
        <taxon>Pterygota</taxon>
        <taxon>Neoptera</taxon>
        <taxon>Endopterygota</taxon>
        <taxon>Hymenoptera</taxon>
        <taxon>Apocrita</taxon>
        <taxon>Proctotrupomorpha</taxon>
        <taxon>Chalcidoidea</taxon>
        <taxon>Trichogrammatidae</taxon>
        <taxon>Trichogramma</taxon>
    </lineage>
</organism>
<proteinExistence type="predicted"/>
<sequence>MFFSTIVILQILAASEVIRSNNADHRHNVPRGATYVRHIHVLIFYSLGYLPKLSLVNCKLEAVLAFGSTCGHTRIYTFKLQEQIVTKREF</sequence>
<keyword evidence="2" id="KW-1185">Reference proteome</keyword>
<evidence type="ECO:0000313" key="2">
    <source>
        <dbReference type="Proteomes" id="UP001627154"/>
    </source>
</evidence>
<comment type="caution">
    <text evidence="1">The sequence shown here is derived from an EMBL/GenBank/DDBJ whole genome shotgun (WGS) entry which is preliminary data.</text>
</comment>
<name>A0ABD2XCW0_9HYME</name>
<dbReference type="Proteomes" id="UP001627154">
    <property type="component" value="Unassembled WGS sequence"/>
</dbReference>
<dbReference type="EMBL" id="JBJJXI010000032">
    <property type="protein sequence ID" value="KAL3402948.1"/>
    <property type="molecule type" value="Genomic_DNA"/>
</dbReference>
<gene>
    <name evidence="1" type="ORF">TKK_004105</name>
</gene>
<accession>A0ABD2XCW0</accession>